<sequence length="17" mass="1937">MIDPTARLETVNMVISF</sequence>
<evidence type="ECO:0000313" key="2">
    <source>
        <dbReference type="Proteomes" id="UP000265520"/>
    </source>
</evidence>
<dbReference type="EMBL" id="LXQA010441984">
    <property type="protein sequence ID" value="MCI52085.1"/>
    <property type="molecule type" value="Genomic_DNA"/>
</dbReference>
<evidence type="ECO:0000313" key="1">
    <source>
        <dbReference type="EMBL" id="MCI52085.1"/>
    </source>
</evidence>
<reference evidence="1 2" key="1">
    <citation type="journal article" date="2018" name="Front. Plant Sci.">
        <title>Red Clover (Trifolium pratense) and Zigzag Clover (T. medium) - A Picture of Genomic Similarities and Differences.</title>
        <authorList>
            <person name="Dluhosova J."/>
            <person name="Istvanek J."/>
            <person name="Nedelnik J."/>
            <person name="Repkova J."/>
        </authorList>
    </citation>
    <scope>NUCLEOTIDE SEQUENCE [LARGE SCALE GENOMIC DNA]</scope>
    <source>
        <strain evidence="2">cv. 10/8</strain>
        <tissue evidence="1">Leaf</tissue>
    </source>
</reference>
<organism evidence="1 2">
    <name type="scientific">Trifolium medium</name>
    <dbReference type="NCBI Taxonomy" id="97028"/>
    <lineage>
        <taxon>Eukaryota</taxon>
        <taxon>Viridiplantae</taxon>
        <taxon>Streptophyta</taxon>
        <taxon>Embryophyta</taxon>
        <taxon>Tracheophyta</taxon>
        <taxon>Spermatophyta</taxon>
        <taxon>Magnoliopsida</taxon>
        <taxon>eudicotyledons</taxon>
        <taxon>Gunneridae</taxon>
        <taxon>Pentapetalae</taxon>
        <taxon>rosids</taxon>
        <taxon>fabids</taxon>
        <taxon>Fabales</taxon>
        <taxon>Fabaceae</taxon>
        <taxon>Papilionoideae</taxon>
        <taxon>50 kb inversion clade</taxon>
        <taxon>NPAAA clade</taxon>
        <taxon>Hologalegina</taxon>
        <taxon>IRL clade</taxon>
        <taxon>Trifolieae</taxon>
        <taxon>Trifolium</taxon>
    </lineage>
</organism>
<proteinExistence type="predicted"/>
<feature type="non-terminal residue" evidence="1">
    <location>
        <position position="17"/>
    </location>
</feature>
<dbReference type="AlphaFoldDB" id="A0A392SVK1"/>
<comment type="caution">
    <text evidence="1">The sequence shown here is derived from an EMBL/GenBank/DDBJ whole genome shotgun (WGS) entry which is preliminary data.</text>
</comment>
<protein>
    <submittedName>
        <fullName evidence="1">Uncharacterized protein</fullName>
    </submittedName>
</protein>
<keyword evidence="2" id="KW-1185">Reference proteome</keyword>
<dbReference type="Proteomes" id="UP000265520">
    <property type="component" value="Unassembled WGS sequence"/>
</dbReference>
<name>A0A392SVK1_9FABA</name>
<accession>A0A392SVK1</accession>